<keyword evidence="5" id="KW-1185">Reference proteome</keyword>
<feature type="transmembrane region" description="Helical" evidence="3">
    <location>
        <begin position="206"/>
        <end position="229"/>
    </location>
</feature>
<evidence type="ECO:0000256" key="1">
    <source>
        <dbReference type="ARBA" id="ARBA00022536"/>
    </source>
</evidence>
<feature type="compositionally biased region" description="Polar residues" evidence="2">
    <location>
        <begin position="261"/>
        <end position="277"/>
    </location>
</feature>
<evidence type="ECO:0000256" key="3">
    <source>
        <dbReference type="SAM" id="Phobius"/>
    </source>
</evidence>
<feature type="region of interest" description="Disordered" evidence="2">
    <location>
        <begin position="261"/>
        <end position="280"/>
    </location>
</feature>
<organism evidence="4 5">
    <name type="scientific">Littorina saxatilis</name>
    <dbReference type="NCBI Taxonomy" id="31220"/>
    <lineage>
        <taxon>Eukaryota</taxon>
        <taxon>Metazoa</taxon>
        <taxon>Spiralia</taxon>
        <taxon>Lophotrochozoa</taxon>
        <taxon>Mollusca</taxon>
        <taxon>Gastropoda</taxon>
        <taxon>Caenogastropoda</taxon>
        <taxon>Littorinimorpha</taxon>
        <taxon>Littorinoidea</taxon>
        <taxon>Littorinidae</taxon>
        <taxon>Littorina</taxon>
    </lineage>
</organism>
<comment type="caution">
    <text evidence="4">The sequence shown here is derived from an EMBL/GenBank/DDBJ whole genome shotgun (WGS) entry which is preliminary data.</text>
</comment>
<accession>A0AAN9BAX8</accession>
<dbReference type="PANTHER" id="PTHR24043:SF8">
    <property type="entry name" value="EGF-LIKE DOMAIN-CONTAINING PROTEIN"/>
    <property type="match status" value="1"/>
</dbReference>
<evidence type="ECO:0000256" key="2">
    <source>
        <dbReference type="SAM" id="MobiDB-lite"/>
    </source>
</evidence>
<dbReference type="PANTHER" id="PTHR24043">
    <property type="entry name" value="SCAVENGER RECEPTOR CLASS F"/>
    <property type="match status" value="1"/>
</dbReference>
<reference evidence="4 5" key="1">
    <citation type="submission" date="2024-02" db="EMBL/GenBank/DDBJ databases">
        <title>Chromosome-scale genome assembly of the rough periwinkle Littorina saxatilis.</title>
        <authorList>
            <person name="De Jode A."/>
            <person name="Faria R."/>
            <person name="Formenti G."/>
            <person name="Sims Y."/>
            <person name="Smith T.P."/>
            <person name="Tracey A."/>
            <person name="Wood J.M.D."/>
            <person name="Zagrodzka Z.B."/>
            <person name="Johannesson K."/>
            <person name="Butlin R.K."/>
            <person name="Leder E.H."/>
        </authorList>
    </citation>
    <scope>NUCLEOTIDE SEQUENCE [LARGE SCALE GENOMIC DNA]</scope>
    <source>
        <strain evidence="4">Snail1</strain>
        <tissue evidence="4">Muscle</tissue>
    </source>
</reference>
<evidence type="ECO:0000313" key="4">
    <source>
        <dbReference type="EMBL" id="KAK7101804.1"/>
    </source>
</evidence>
<dbReference type="Gene3D" id="2.170.300.10">
    <property type="entry name" value="Tie2 ligand-binding domain superfamily"/>
    <property type="match status" value="1"/>
</dbReference>
<protein>
    <submittedName>
        <fullName evidence="4">Uncharacterized protein</fullName>
    </submittedName>
</protein>
<dbReference type="AlphaFoldDB" id="A0AAN9BAX8"/>
<dbReference type="InterPro" id="IPR042635">
    <property type="entry name" value="MEGF10/SREC1/2-like"/>
</dbReference>
<keyword evidence="3" id="KW-1133">Transmembrane helix</keyword>
<dbReference type="Proteomes" id="UP001374579">
    <property type="component" value="Unassembled WGS sequence"/>
</dbReference>
<dbReference type="GO" id="GO:0005044">
    <property type="term" value="F:scavenger receptor activity"/>
    <property type="evidence" value="ECO:0007669"/>
    <property type="project" value="InterPro"/>
</dbReference>
<evidence type="ECO:0000313" key="5">
    <source>
        <dbReference type="Proteomes" id="UP001374579"/>
    </source>
</evidence>
<sequence length="370" mass="40016">MTGCIIYVDGKECYRFGYTEPSRTTNVTCVTGVLNGRNVTLAKNTTGFTGDNITINMCELQVLSCRDNYWGSGCNRRCGNCSKGEVCDKVTGHCSSCPIGFQPPLCDTDCKNGTFGQNCTQYCGEGCKDECNKVSGHCMCTSGWKEPLCDTDCENGTFGQNCSQTCDVSCADVCDKASGHCMCKPGWLAPVCEEERTEGEPISTGILVGAVVGSLCALVVLFVAVLVAVRWLRSRSRRSNGNSTRDAAYYGAGMDSAQILPSTNRRNPVTLSSSQSDDVYEPVDGEVNHVYVNSQKAMPATTKNPAERFPAASEVGVVEGESSIEPPRESSVPSTDHPYEVVDRGCENTYEKTQMYVNTGDQHVYRDLNA</sequence>
<proteinExistence type="predicted"/>
<keyword evidence="3" id="KW-0472">Membrane</keyword>
<keyword evidence="3" id="KW-0812">Transmembrane</keyword>
<keyword evidence="1" id="KW-0245">EGF-like domain</keyword>
<name>A0AAN9BAX8_9CAEN</name>
<dbReference type="EMBL" id="JBAMIC010000010">
    <property type="protein sequence ID" value="KAK7101804.1"/>
    <property type="molecule type" value="Genomic_DNA"/>
</dbReference>
<gene>
    <name evidence="4" type="ORF">V1264_020129</name>
</gene>
<feature type="region of interest" description="Disordered" evidence="2">
    <location>
        <begin position="315"/>
        <end position="341"/>
    </location>
</feature>